<feature type="transmembrane region" description="Helical" evidence="1">
    <location>
        <begin position="129"/>
        <end position="151"/>
    </location>
</feature>
<accession>A0A0F9TP43</accession>
<sequence>MTPEEVQHRVNLILHQLDESRRAGAVDLIKVIVATASILLTIFVSLLPEGEVITYWGNKALFFLSVCTLLSLFVCIATGFYHLYYSLVGIFNSRFGEVQSVIDESESTDGLLQRINDSRVNVPWLYKHALRIVFVAFSLSIIFLCIFPFWAST</sequence>
<keyword evidence="1" id="KW-1133">Transmembrane helix</keyword>
<keyword evidence="1" id="KW-0812">Transmembrane</keyword>
<gene>
    <name evidence="2" type="ORF">LCGC14_0628720</name>
</gene>
<organism evidence="2">
    <name type="scientific">marine sediment metagenome</name>
    <dbReference type="NCBI Taxonomy" id="412755"/>
    <lineage>
        <taxon>unclassified sequences</taxon>
        <taxon>metagenomes</taxon>
        <taxon>ecological metagenomes</taxon>
    </lineage>
</organism>
<evidence type="ECO:0000256" key="1">
    <source>
        <dbReference type="SAM" id="Phobius"/>
    </source>
</evidence>
<reference evidence="2" key="1">
    <citation type="journal article" date="2015" name="Nature">
        <title>Complex archaea that bridge the gap between prokaryotes and eukaryotes.</title>
        <authorList>
            <person name="Spang A."/>
            <person name="Saw J.H."/>
            <person name="Jorgensen S.L."/>
            <person name="Zaremba-Niedzwiedzka K."/>
            <person name="Martijn J."/>
            <person name="Lind A.E."/>
            <person name="van Eijk R."/>
            <person name="Schleper C."/>
            <person name="Guy L."/>
            <person name="Ettema T.J."/>
        </authorList>
    </citation>
    <scope>NUCLEOTIDE SEQUENCE</scope>
</reference>
<keyword evidence="1" id="KW-0472">Membrane</keyword>
<evidence type="ECO:0000313" key="2">
    <source>
        <dbReference type="EMBL" id="KKN50836.1"/>
    </source>
</evidence>
<comment type="caution">
    <text evidence="2">The sequence shown here is derived from an EMBL/GenBank/DDBJ whole genome shotgun (WGS) entry which is preliminary data.</text>
</comment>
<name>A0A0F9TP43_9ZZZZ</name>
<dbReference type="EMBL" id="LAZR01001093">
    <property type="protein sequence ID" value="KKN50836.1"/>
    <property type="molecule type" value="Genomic_DNA"/>
</dbReference>
<protein>
    <submittedName>
        <fullName evidence="2">Uncharacterized protein</fullName>
    </submittedName>
</protein>
<dbReference type="AlphaFoldDB" id="A0A0F9TP43"/>
<proteinExistence type="predicted"/>
<feature type="transmembrane region" description="Helical" evidence="1">
    <location>
        <begin position="28"/>
        <end position="48"/>
    </location>
</feature>
<feature type="transmembrane region" description="Helical" evidence="1">
    <location>
        <begin position="60"/>
        <end position="84"/>
    </location>
</feature>